<dbReference type="GO" id="GO:0005634">
    <property type="term" value="C:nucleus"/>
    <property type="evidence" value="ECO:0007669"/>
    <property type="project" value="UniProtKB-SubCell"/>
</dbReference>
<dbReference type="GO" id="GO:0000978">
    <property type="term" value="F:RNA polymerase II cis-regulatory region sequence-specific DNA binding"/>
    <property type="evidence" value="ECO:0007669"/>
    <property type="project" value="TreeGrafter"/>
</dbReference>
<evidence type="ECO:0000256" key="1">
    <source>
        <dbReference type="ARBA" id="ARBA00004123"/>
    </source>
</evidence>
<dbReference type="SMART" id="SM00355">
    <property type="entry name" value="ZnF_C2H2"/>
    <property type="match status" value="2"/>
</dbReference>
<keyword evidence="7" id="KW-0805">Transcription regulation</keyword>
<dbReference type="InterPro" id="IPR013087">
    <property type="entry name" value="Znf_C2H2_type"/>
</dbReference>
<evidence type="ECO:0000256" key="10">
    <source>
        <dbReference type="PROSITE-ProRule" id="PRU00042"/>
    </source>
</evidence>
<keyword evidence="5 10" id="KW-0863">Zinc-finger</keyword>
<evidence type="ECO:0000256" key="2">
    <source>
        <dbReference type="ARBA" id="ARBA00006991"/>
    </source>
</evidence>
<evidence type="ECO:0000256" key="8">
    <source>
        <dbReference type="ARBA" id="ARBA00023163"/>
    </source>
</evidence>
<feature type="non-terminal residue" evidence="12">
    <location>
        <position position="71"/>
    </location>
</feature>
<keyword evidence="3" id="KW-0479">Metal-binding</keyword>
<comment type="caution">
    <text evidence="12">The sequence shown here is derived from an EMBL/GenBank/DDBJ whole genome shotgun (WGS) entry which is preliminary data.</text>
</comment>
<evidence type="ECO:0000256" key="6">
    <source>
        <dbReference type="ARBA" id="ARBA00022833"/>
    </source>
</evidence>
<keyword evidence="13" id="KW-1185">Reference proteome</keyword>
<reference evidence="12 13" key="1">
    <citation type="submission" date="2019-09" db="EMBL/GenBank/DDBJ databases">
        <title>Bird 10,000 Genomes (B10K) Project - Family phase.</title>
        <authorList>
            <person name="Zhang G."/>
        </authorList>
    </citation>
    <scope>NUCLEOTIDE SEQUENCE [LARGE SCALE GENOMIC DNA]</scope>
    <source>
        <strain evidence="12">B10K-DU-002-71</strain>
        <tissue evidence="12">Muscle</tissue>
    </source>
</reference>
<dbReference type="PROSITE" id="PS50157">
    <property type="entry name" value="ZINC_FINGER_C2H2_2"/>
    <property type="match status" value="2"/>
</dbReference>
<dbReference type="AlphaFoldDB" id="A0A7L2TZZ6"/>
<dbReference type="PANTHER" id="PTHR23226">
    <property type="entry name" value="ZINC FINGER AND SCAN DOMAIN-CONTAINING"/>
    <property type="match status" value="1"/>
</dbReference>
<evidence type="ECO:0000313" key="12">
    <source>
        <dbReference type="EMBL" id="NXS38811.1"/>
    </source>
</evidence>
<feature type="non-terminal residue" evidence="12">
    <location>
        <position position="1"/>
    </location>
</feature>
<dbReference type="InterPro" id="IPR036236">
    <property type="entry name" value="Znf_C2H2_sf"/>
</dbReference>
<dbReference type="PANTHER" id="PTHR23226:SF416">
    <property type="entry name" value="FI01424P"/>
    <property type="match status" value="1"/>
</dbReference>
<dbReference type="Proteomes" id="UP000583496">
    <property type="component" value="Unassembled WGS sequence"/>
</dbReference>
<proteinExistence type="inferred from homology"/>
<sequence>SLKEQSTQTGDEEAEKPHGCAECGKKFARTAALSKHRRLHGGEKPHECPECGKKFGVRSNLVKHRRTHLGE</sequence>
<dbReference type="OrthoDB" id="3437960at2759"/>
<protein>
    <submittedName>
        <fullName evidence="12">ZN771 protein</fullName>
    </submittedName>
</protein>
<evidence type="ECO:0000256" key="3">
    <source>
        <dbReference type="ARBA" id="ARBA00022723"/>
    </source>
</evidence>
<comment type="subcellular location">
    <subcellularLocation>
        <location evidence="1">Nucleus</location>
    </subcellularLocation>
</comment>
<gene>
    <name evidence="12" type="primary">Znf771</name>
    <name evidence="12" type="ORF">POSRUF_R14912</name>
</gene>
<dbReference type="GO" id="GO:0000981">
    <property type="term" value="F:DNA-binding transcription factor activity, RNA polymerase II-specific"/>
    <property type="evidence" value="ECO:0007669"/>
    <property type="project" value="TreeGrafter"/>
</dbReference>
<keyword evidence="8" id="KW-0804">Transcription</keyword>
<evidence type="ECO:0000256" key="4">
    <source>
        <dbReference type="ARBA" id="ARBA00022737"/>
    </source>
</evidence>
<feature type="domain" description="C2H2-type" evidence="11">
    <location>
        <begin position="46"/>
        <end position="71"/>
    </location>
</feature>
<dbReference type="PROSITE" id="PS00028">
    <property type="entry name" value="ZINC_FINGER_C2H2_1"/>
    <property type="match status" value="2"/>
</dbReference>
<evidence type="ECO:0000256" key="9">
    <source>
        <dbReference type="ARBA" id="ARBA00023242"/>
    </source>
</evidence>
<keyword evidence="9" id="KW-0539">Nucleus</keyword>
<dbReference type="FunFam" id="3.30.160.60:FF:000933">
    <property type="entry name" value="zinc finger protein 771"/>
    <property type="match status" value="1"/>
</dbReference>
<keyword evidence="6" id="KW-0862">Zinc</keyword>
<comment type="similarity">
    <text evidence="2">Belongs to the krueppel C2H2-type zinc-finger protein family.</text>
</comment>
<dbReference type="SUPFAM" id="SSF57667">
    <property type="entry name" value="beta-beta-alpha zinc fingers"/>
    <property type="match status" value="1"/>
</dbReference>
<dbReference type="Pfam" id="PF00096">
    <property type="entry name" value="zf-C2H2"/>
    <property type="match status" value="2"/>
</dbReference>
<name>A0A7L2TZZ6_POMRU</name>
<evidence type="ECO:0000256" key="5">
    <source>
        <dbReference type="ARBA" id="ARBA00022771"/>
    </source>
</evidence>
<dbReference type="FunFam" id="3.30.160.60:FF:000512">
    <property type="entry name" value="zinc finger protein 197 isoform X1"/>
    <property type="match status" value="1"/>
</dbReference>
<evidence type="ECO:0000313" key="13">
    <source>
        <dbReference type="Proteomes" id="UP000583496"/>
    </source>
</evidence>
<dbReference type="EMBL" id="VYZT01101291">
    <property type="protein sequence ID" value="NXS38811.1"/>
    <property type="molecule type" value="Genomic_DNA"/>
</dbReference>
<feature type="domain" description="C2H2-type" evidence="11">
    <location>
        <begin position="18"/>
        <end position="45"/>
    </location>
</feature>
<evidence type="ECO:0000259" key="11">
    <source>
        <dbReference type="PROSITE" id="PS50157"/>
    </source>
</evidence>
<evidence type="ECO:0000256" key="7">
    <source>
        <dbReference type="ARBA" id="ARBA00023015"/>
    </source>
</evidence>
<keyword evidence="4" id="KW-0677">Repeat</keyword>
<organism evidence="12 13">
    <name type="scientific">Pomatostomus ruficeps</name>
    <name type="common">Chestnut-crowned babbler</name>
    <dbReference type="NCBI Taxonomy" id="9176"/>
    <lineage>
        <taxon>Eukaryota</taxon>
        <taxon>Metazoa</taxon>
        <taxon>Chordata</taxon>
        <taxon>Craniata</taxon>
        <taxon>Vertebrata</taxon>
        <taxon>Euteleostomi</taxon>
        <taxon>Archelosauria</taxon>
        <taxon>Archosauria</taxon>
        <taxon>Dinosauria</taxon>
        <taxon>Saurischia</taxon>
        <taxon>Theropoda</taxon>
        <taxon>Coelurosauria</taxon>
        <taxon>Aves</taxon>
        <taxon>Neognathae</taxon>
        <taxon>Neoaves</taxon>
        <taxon>Telluraves</taxon>
        <taxon>Australaves</taxon>
        <taxon>Passeriformes</taxon>
        <taxon>Sylvioidea</taxon>
        <taxon>Timaliidae</taxon>
        <taxon>Pomatostomus</taxon>
    </lineage>
</organism>
<dbReference type="Gene3D" id="3.30.160.60">
    <property type="entry name" value="Classic Zinc Finger"/>
    <property type="match status" value="2"/>
</dbReference>
<dbReference type="GO" id="GO:0008270">
    <property type="term" value="F:zinc ion binding"/>
    <property type="evidence" value="ECO:0007669"/>
    <property type="project" value="UniProtKB-KW"/>
</dbReference>
<accession>A0A7L2TZZ6</accession>